<evidence type="ECO:0000259" key="1">
    <source>
        <dbReference type="Pfam" id="PF01575"/>
    </source>
</evidence>
<dbReference type="Pfam" id="PF01575">
    <property type="entry name" value="MaoC_dehydratas"/>
    <property type="match status" value="1"/>
</dbReference>
<protein>
    <submittedName>
        <fullName evidence="2">MaoC/PaaZ C-terminal domain-containing protein</fullName>
    </submittedName>
</protein>
<comment type="caution">
    <text evidence="2">The sequence shown here is derived from an EMBL/GenBank/DDBJ whole genome shotgun (WGS) entry which is preliminary data.</text>
</comment>
<dbReference type="InterPro" id="IPR002539">
    <property type="entry name" value="MaoC-like_dom"/>
</dbReference>
<dbReference type="SUPFAM" id="SSF54637">
    <property type="entry name" value="Thioesterase/thiol ester dehydrase-isomerase"/>
    <property type="match status" value="1"/>
</dbReference>
<dbReference type="Proteomes" id="UP001604002">
    <property type="component" value="Unassembled WGS sequence"/>
</dbReference>
<dbReference type="PANTHER" id="PTHR43841">
    <property type="entry name" value="3-HYDROXYACYL-THIOESTER DEHYDRATASE HTDX-RELATED"/>
    <property type="match status" value="1"/>
</dbReference>
<proteinExistence type="predicted"/>
<feature type="domain" description="MaoC-like" evidence="1">
    <location>
        <begin position="20"/>
        <end position="103"/>
    </location>
</feature>
<reference evidence="2 3" key="1">
    <citation type="submission" date="2024-02" db="EMBL/GenBank/DDBJ databases">
        <title>Expansion and revision of Xanthobacter and proposal of Roseixanthobacter gen. nov.</title>
        <authorList>
            <person name="Soltysiak M.P.M."/>
            <person name="Jalihal A."/>
            <person name="Ory A."/>
            <person name="Chrisophersen C."/>
            <person name="Lee A.D."/>
            <person name="Boulton J."/>
            <person name="Springer M."/>
        </authorList>
    </citation>
    <scope>NUCLEOTIDE SEQUENCE [LARGE SCALE GENOMIC DNA]</scope>
    <source>
        <strain evidence="2 3">23A</strain>
    </source>
</reference>
<evidence type="ECO:0000313" key="2">
    <source>
        <dbReference type="EMBL" id="MFG1370959.1"/>
    </source>
</evidence>
<gene>
    <name evidence="2" type="ORF">V5F32_02165</name>
</gene>
<dbReference type="EMBL" id="JBAFVH010000001">
    <property type="protein sequence ID" value="MFG1370959.1"/>
    <property type="molecule type" value="Genomic_DNA"/>
</dbReference>
<evidence type="ECO:0000313" key="3">
    <source>
        <dbReference type="Proteomes" id="UP001604002"/>
    </source>
</evidence>
<dbReference type="RefSeq" id="WP_393991010.1">
    <property type="nucleotide sequence ID" value="NZ_JBAFVH010000001.1"/>
</dbReference>
<dbReference type="Gene3D" id="3.10.129.10">
    <property type="entry name" value="Hotdog Thioesterase"/>
    <property type="match status" value="1"/>
</dbReference>
<sequence length="145" mass="15384">MSLAPALAVGDIFATLNLPPVTRTQLALYAGASGDHNPIHIDIDFAHAAGEKDVFAQGMFVMASLGRLLTADAPLTALRAFSTRFLAMTRLGDRLTLTATVAELFEAEGERRARLDLAVRDQNGEQKLSGAAILALGLRNGPLDL</sequence>
<accession>A0ABW6ZT37</accession>
<dbReference type="InterPro" id="IPR029069">
    <property type="entry name" value="HotDog_dom_sf"/>
</dbReference>
<organism evidence="2 3">
    <name type="scientific">Xanthobacter oligotrophicus</name>
    <dbReference type="NCBI Taxonomy" id="2607286"/>
    <lineage>
        <taxon>Bacteria</taxon>
        <taxon>Pseudomonadati</taxon>
        <taxon>Pseudomonadota</taxon>
        <taxon>Alphaproteobacteria</taxon>
        <taxon>Hyphomicrobiales</taxon>
        <taxon>Xanthobacteraceae</taxon>
        <taxon>Xanthobacter</taxon>
    </lineage>
</organism>
<name>A0ABW6ZT37_9HYPH</name>
<keyword evidence="3" id="KW-1185">Reference proteome</keyword>
<dbReference type="PANTHER" id="PTHR43841:SF3">
    <property type="entry name" value="(3R)-HYDROXYACYL-ACP DEHYDRATASE SUBUNIT HADB"/>
    <property type="match status" value="1"/>
</dbReference>